<evidence type="ECO:0000256" key="6">
    <source>
        <dbReference type="ARBA" id="ARBA00022729"/>
    </source>
</evidence>
<dbReference type="InterPro" id="IPR011009">
    <property type="entry name" value="Kinase-like_dom_sf"/>
</dbReference>
<dbReference type="OrthoDB" id="4062651at2759"/>
<feature type="compositionally biased region" description="Polar residues" evidence="17">
    <location>
        <begin position="630"/>
        <end position="645"/>
    </location>
</feature>
<dbReference type="CDD" id="cd23509">
    <property type="entry name" value="Gnk2-like"/>
    <property type="match status" value="2"/>
</dbReference>
<evidence type="ECO:0000313" key="23">
    <source>
        <dbReference type="Proteomes" id="UP000017836"/>
    </source>
</evidence>
<evidence type="ECO:0000256" key="17">
    <source>
        <dbReference type="SAM" id="MobiDB-lite"/>
    </source>
</evidence>
<sequence length="652" mass="73036">MASLLFLHLLTILSFTFLLPEPVIAQQYPYHNCTGTRSYSPGTPYDNNLRQLLNDFRNNTPTPGGFANSSVGEGSDKVYGLVLCGGGFERNERCTRCVIDAALSIQPLCAYKTQGVIWYQFCLLRYSEEDFFGKVEMRDLNFFQSGANYSELMAVNRTLSGLLFGLVERATSDPSLFAIQMGVPVAGHQTLSGWVQCTRDLSSQGCSECLRHGIEQMFKCCSRSSWVQMLGESCIMRYWVVAATGWPAASPSASSSNTTGRNGLSSTVIAIISISTTFFGVLFFACVCYCLWRRKERLKGNIGEHVPSKKDGEGKELPLFDLDTLKAATNNFSDQNKLGKGGFGPVYKGKLSDGQEIAVKRLSRSSGQGLEEFRNEVVVIAKLQHRNLVRLLGCCLESEEKLLVYEYMHNGSLDAYIFDSSKKQQLQWRKRFDIVVGIARGLLYLHQDSRLRIIHRDLKASNVLLDHEMNPKISDFGMARIFETNQTQANTNRVVGTYGYMAPEYAMDGLFSMKSDVFSFGILLLEIICGKKNTGLYLRESSQSLLGTAWRLWHEGKGMEFTDPVLCQSRHDSEILRCIQIGLLCVQEDPMERPNMTSTLSMLNNEAVALPVPREPTFLVERRIPRVESDPSSSSIKTHSTNRITISEIKPR</sequence>
<feature type="signal peptide" evidence="19">
    <location>
        <begin position="1"/>
        <end position="25"/>
    </location>
</feature>
<keyword evidence="12 18" id="KW-0472">Membrane</keyword>
<keyword evidence="6 19" id="KW-0732">Signal</keyword>
<dbReference type="Pfam" id="PF01657">
    <property type="entry name" value="Stress-antifung"/>
    <property type="match status" value="2"/>
</dbReference>
<dbReference type="GO" id="GO:0004674">
    <property type="term" value="F:protein serine/threonine kinase activity"/>
    <property type="evidence" value="ECO:0000318"/>
    <property type="project" value="GO_Central"/>
</dbReference>
<dbReference type="Pfam" id="PF07714">
    <property type="entry name" value="PK_Tyr_Ser-Thr"/>
    <property type="match status" value="1"/>
</dbReference>
<dbReference type="SUPFAM" id="SSF56112">
    <property type="entry name" value="Protein kinase-like (PK-like)"/>
    <property type="match status" value="1"/>
</dbReference>
<dbReference type="FunFam" id="1.10.510.10:FF:000060">
    <property type="entry name" value="G-type lectin S-receptor-like serine/threonine-protein kinase"/>
    <property type="match status" value="1"/>
</dbReference>
<dbReference type="Gene3D" id="3.30.200.20">
    <property type="entry name" value="Phosphorylase Kinase, domain 1"/>
    <property type="match status" value="1"/>
</dbReference>
<dbReference type="AlphaFoldDB" id="W1PX17"/>
<keyword evidence="13" id="KW-1015">Disulfide bond</keyword>
<dbReference type="PROSITE" id="PS51473">
    <property type="entry name" value="GNK2"/>
    <property type="match status" value="2"/>
</dbReference>
<keyword evidence="9" id="KW-0418">Kinase</keyword>
<dbReference type="EC" id="2.7.11.1" evidence="2"/>
<dbReference type="GO" id="GO:0005524">
    <property type="term" value="F:ATP binding"/>
    <property type="evidence" value="ECO:0007669"/>
    <property type="project" value="UniProtKB-KW"/>
</dbReference>
<evidence type="ECO:0000256" key="14">
    <source>
        <dbReference type="ARBA" id="ARBA00023180"/>
    </source>
</evidence>
<evidence type="ECO:0000256" key="9">
    <source>
        <dbReference type="ARBA" id="ARBA00022777"/>
    </source>
</evidence>
<keyword evidence="3" id="KW-0723">Serine/threonine-protein kinase</keyword>
<evidence type="ECO:0000256" key="13">
    <source>
        <dbReference type="ARBA" id="ARBA00023157"/>
    </source>
</evidence>
<keyword evidence="7" id="KW-0677">Repeat</keyword>
<dbReference type="OMA" id="FERNERC"/>
<keyword evidence="11 18" id="KW-1133">Transmembrane helix</keyword>
<keyword evidence="23" id="KW-1185">Reference proteome</keyword>
<dbReference type="eggNOG" id="ENOG502QWDY">
    <property type="taxonomic scope" value="Eukaryota"/>
</dbReference>
<evidence type="ECO:0000256" key="19">
    <source>
        <dbReference type="SAM" id="SignalP"/>
    </source>
</evidence>
<dbReference type="Gene3D" id="1.10.510.10">
    <property type="entry name" value="Transferase(Phosphotransferase) domain 1"/>
    <property type="match status" value="1"/>
</dbReference>
<dbReference type="Gene3D" id="3.30.430.20">
    <property type="entry name" value="Gnk2 domain, C-X8-C-X2-C motif"/>
    <property type="match status" value="2"/>
</dbReference>
<evidence type="ECO:0000256" key="2">
    <source>
        <dbReference type="ARBA" id="ARBA00012513"/>
    </source>
</evidence>
<evidence type="ECO:0000256" key="18">
    <source>
        <dbReference type="SAM" id="Phobius"/>
    </source>
</evidence>
<comment type="subcellular location">
    <subcellularLocation>
        <location evidence="1">Membrane</location>
        <topology evidence="1">Single-pass membrane protein</topology>
    </subcellularLocation>
</comment>
<gene>
    <name evidence="22" type="ORF">AMTR_s00043p00100060</name>
</gene>
<feature type="transmembrane region" description="Helical" evidence="18">
    <location>
        <begin position="268"/>
        <end position="292"/>
    </location>
</feature>
<dbReference type="InterPro" id="IPR008271">
    <property type="entry name" value="Ser/Thr_kinase_AS"/>
</dbReference>
<evidence type="ECO:0000256" key="10">
    <source>
        <dbReference type="ARBA" id="ARBA00022840"/>
    </source>
</evidence>
<keyword evidence="5 18" id="KW-0812">Transmembrane</keyword>
<dbReference type="Gramene" id="ERN12728">
    <property type="protein sequence ID" value="ERN12728"/>
    <property type="gene ID" value="AMTR_s00043p00100060"/>
</dbReference>
<keyword evidence="10" id="KW-0067">ATP-binding</keyword>
<evidence type="ECO:0000259" key="20">
    <source>
        <dbReference type="PROSITE" id="PS50011"/>
    </source>
</evidence>
<dbReference type="GO" id="GO:0007165">
    <property type="term" value="P:signal transduction"/>
    <property type="evidence" value="ECO:0000318"/>
    <property type="project" value="GO_Central"/>
</dbReference>
<dbReference type="HOGENOM" id="CLU_000288_35_7_1"/>
<dbReference type="InterPro" id="IPR001245">
    <property type="entry name" value="Ser-Thr/Tyr_kinase_cat_dom"/>
</dbReference>
<dbReference type="Proteomes" id="UP000017836">
    <property type="component" value="Unassembled WGS sequence"/>
</dbReference>
<evidence type="ECO:0000256" key="5">
    <source>
        <dbReference type="ARBA" id="ARBA00022692"/>
    </source>
</evidence>
<dbReference type="InterPro" id="IPR002902">
    <property type="entry name" value="GNK2"/>
</dbReference>
<dbReference type="CDD" id="cd14066">
    <property type="entry name" value="STKc_IRAK"/>
    <property type="match status" value="1"/>
</dbReference>
<comment type="catalytic activity">
    <reaction evidence="16">
        <text>L-seryl-[protein] + ATP = O-phospho-L-seryl-[protein] + ADP + H(+)</text>
        <dbReference type="Rhea" id="RHEA:17989"/>
        <dbReference type="Rhea" id="RHEA-COMP:9863"/>
        <dbReference type="Rhea" id="RHEA-COMP:11604"/>
        <dbReference type="ChEBI" id="CHEBI:15378"/>
        <dbReference type="ChEBI" id="CHEBI:29999"/>
        <dbReference type="ChEBI" id="CHEBI:30616"/>
        <dbReference type="ChEBI" id="CHEBI:83421"/>
        <dbReference type="ChEBI" id="CHEBI:456216"/>
        <dbReference type="EC" id="2.7.11.1"/>
    </reaction>
</comment>
<feature type="chain" id="PRO_5004808556" description="non-specific serine/threonine protein kinase" evidence="19">
    <location>
        <begin position="26"/>
        <end position="652"/>
    </location>
</feature>
<dbReference type="FunFam" id="3.30.200.20:FF:000195">
    <property type="entry name" value="G-type lectin S-receptor-like serine/threonine-protein kinase"/>
    <property type="match status" value="1"/>
</dbReference>
<dbReference type="InterPro" id="IPR038408">
    <property type="entry name" value="GNK2_sf"/>
</dbReference>
<evidence type="ECO:0000256" key="11">
    <source>
        <dbReference type="ARBA" id="ARBA00022989"/>
    </source>
</evidence>
<reference evidence="23" key="1">
    <citation type="journal article" date="2013" name="Science">
        <title>The Amborella genome and the evolution of flowering plants.</title>
        <authorList>
            <consortium name="Amborella Genome Project"/>
        </authorList>
    </citation>
    <scope>NUCLEOTIDE SEQUENCE [LARGE SCALE GENOMIC DNA]</scope>
</reference>
<feature type="domain" description="Gnk2-homologous" evidence="21">
    <location>
        <begin position="27"/>
        <end position="131"/>
    </location>
</feature>
<dbReference type="PANTHER" id="PTHR27002">
    <property type="entry name" value="RECEPTOR-LIKE SERINE/THREONINE-PROTEIN KINASE SD1-8"/>
    <property type="match status" value="1"/>
</dbReference>
<dbReference type="PROSITE" id="PS50011">
    <property type="entry name" value="PROTEIN_KINASE_DOM"/>
    <property type="match status" value="1"/>
</dbReference>
<keyword evidence="14" id="KW-0325">Glycoprotein</keyword>
<evidence type="ECO:0000256" key="4">
    <source>
        <dbReference type="ARBA" id="ARBA00022679"/>
    </source>
</evidence>
<proteinExistence type="predicted"/>
<dbReference type="SMART" id="SM00220">
    <property type="entry name" value="S_TKc"/>
    <property type="match status" value="1"/>
</dbReference>
<evidence type="ECO:0000256" key="8">
    <source>
        <dbReference type="ARBA" id="ARBA00022741"/>
    </source>
</evidence>
<feature type="domain" description="Gnk2-homologous" evidence="21">
    <location>
        <begin position="137"/>
        <end position="243"/>
    </location>
</feature>
<dbReference type="InterPro" id="IPR000719">
    <property type="entry name" value="Prot_kinase_dom"/>
</dbReference>
<dbReference type="PROSITE" id="PS00108">
    <property type="entry name" value="PROTEIN_KINASE_ST"/>
    <property type="match status" value="1"/>
</dbReference>
<evidence type="ECO:0000256" key="15">
    <source>
        <dbReference type="ARBA" id="ARBA00047899"/>
    </source>
</evidence>
<evidence type="ECO:0000313" key="22">
    <source>
        <dbReference type="EMBL" id="ERN12728.1"/>
    </source>
</evidence>
<protein>
    <recommendedName>
        <fullName evidence="2">non-specific serine/threonine protein kinase</fullName>
        <ecNumber evidence="2">2.7.11.1</ecNumber>
    </recommendedName>
</protein>
<dbReference type="EMBL" id="KI392605">
    <property type="protein sequence ID" value="ERN12728.1"/>
    <property type="molecule type" value="Genomic_DNA"/>
</dbReference>
<comment type="catalytic activity">
    <reaction evidence="15">
        <text>L-threonyl-[protein] + ATP = O-phospho-L-threonyl-[protein] + ADP + H(+)</text>
        <dbReference type="Rhea" id="RHEA:46608"/>
        <dbReference type="Rhea" id="RHEA-COMP:11060"/>
        <dbReference type="Rhea" id="RHEA-COMP:11605"/>
        <dbReference type="ChEBI" id="CHEBI:15378"/>
        <dbReference type="ChEBI" id="CHEBI:30013"/>
        <dbReference type="ChEBI" id="CHEBI:30616"/>
        <dbReference type="ChEBI" id="CHEBI:61977"/>
        <dbReference type="ChEBI" id="CHEBI:456216"/>
        <dbReference type="EC" id="2.7.11.1"/>
    </reaction>
</comment>
<evidence type="ECO:0000256" key="7">
    <source>
        <dbReference type="ARBA" id="ARBA00022737"/>
    </source>
</evidence>
<dbReference type="KEGG" id="atr:18440951"/>
<evidence type="ECO:0000256" key="1">
    <source>
        <dbReference type="ARBA" id="ARBA00004167"/>
    </source>
</evidence>
<evidence type="ECO:0000259" key="21">
    <source>
        <dbReference type="PROSITE" id="PS51473"/>
    </source>
</evidence>
<dbReference type="GO" id="GO:0005886">
    <property type="term" value="C:plasma membrane"/>
    <property type="evidence" value="ECO:0000318"/>
    <property type="project" value="GO_Central"/>
</dbReference>
<accession>W1PX17</accession>
<evidence type="ECO:0000256" key="16">
    <source>
        <dbReference type="ARBA" id="ARBA00048679"/>
    </source>
</evidence>
<feature type="domain" description="Protein kinase" evidence="20">
    <location>
        <begin position="332"/>
        <end position="618"/>
    </location>
</feature>
<feature type="region of interest" description="Disordered" evidence="17">
    <location>
        <begin position="623"/>
        <end position="652"/>
    </location>
</feature>
<keyword evidence="4" id="KW-0808">Transferase</keyword>
<evidence type="ECO:0000256" key="3">
    <source>
        <dbReference type="ARBA" id="ARBA00022527"/>
    </source>
</evidence>
<keyword evidence="8" id="KW-0547">Nucleotide-binding</keyword>
<name>W1PX17_AMBTC</name>
<evidence type="ECO:0000256" key="12">
    <source>
        <dbReference type="ARBA" id="ARBA00023136"/>
    </source>
</evidence>
<organism evidence="22 23">
    <name type="scientific">Amborella trichopoda</name>
    <dbReference type="NCBI Taxonomy" id="13333"/>
    <lineage>
        <taxon>Eukaryota</taxon>
        <taxon>Viridiplantae</taxon>
        <taxon>Streptophyta</taxon>
        <taxon>Embryophyta</taxon>
        <taxon>Tracheophyta</taxon>
        <taxon>Spermatophyta</taxon>
        <taxon>Magnoliopsida</taxon>
        <taxon>Amborellales</taxon>
        <taxon>Amborellaceae</taxon>
        <taxon>Amborella</taxon>
    </lineage>
</organism>
<dbReference type="PANTHER" id="PTHR27002:SF926">
    <property type="entry name" value="OS07G0535800 PROTEIN"/>
    <property type="match status" value="1"/>
</dbReference>